<evidence type="ECO:0000256" key="3">
    <source>
        <dbReference type="ARBA" id="ARBA00022543"/>
    </source>
</evidence>
<dbReference type="PRINTS" id="PR00251">
    <property type="entry name" value="BACTRLOPSIN"/>
</dbReference>
<name>A0A395LPE8_9SPHN</name>
<evidence type="ECO:0000256" key="7">
    <source>
        <dbReference type="ARBA" id="ARBA00022989"/>
    </source>
</evidence>
<evidence type="ECO:0000256" key="5">
    <source>
        <dbReference type="ARBA" id="ARBA00022692"/>
    </source>
</evidence>
<sequence length="308" mass="34046">MESPSITDNTVVTPPIPEADTALADQLGNIENIVMLTTQQYTLGSLILMVSYGACFAFILYFLMSAQSLAPRYRLVPVLSAVVMASAGLSLLQEFTLWKASFAFVDGMYRPLAENETFTNAFRYGNWTITVPILLTQLAIAMGLKEQDIHRRSLRMAVPGVLMIWTGLYGQFGEVGDFSHLNLWGVISSIFFLWLVLEVRHTLVSGINNTPDILQPWPKNLWWFFLVTWGLYPLAYALPQLGATGDIVLARQAIYSVADISSKLIYGIILSRFVLRRSAFEGYMPAAEVLSGAPGKPNTGGPGLRRAP</sequence>
<dbReference type="OrthoDB" id="70408at2"/>
<dbReference type="GO" id="GO:0007602">
    <property type="term" value="P:phototransduction"/>
    <property type="evidence" value="ECO:0007669"/>
    <property type="project" value="UniProtKB-KW"/>
</dbReference>
<keyword evidence="7 11" id="KW-1133">Transmembrane helix</keyword>
<keyword evidence="8" id="KW-0157">Chromophore</keyword>
<feature type="transmembrane region" description="Helical" evidence="11">
    <location>
        <begin position="178"/>
        <end position="199"/>
    </location>
</feature>
<dbReference type="Gene3D" id="1.20.1070.10">
    <property type="entry name" value="Rhodopsin 7-helix transmembrane proteins"/>
    <property type="match status" value="1"/>
</dbReference>
<keyword evidence="5 11" id="KW-0812">Transmembrane</keyword>
<evidence type="ECO:0000313" key="13">
    <source>
        <dbReference type="Proteomes" id="UP000254101"/>
    </source>
</evidence>
<keyword evidence="10" id="KW-0675">Receptor</keyword>
<dbReference type="GO" id="GO:0009881">
    <property type="term" value="F:photoreceptor activity"/>
    <property type="evidence" value="ECO:0007669"/>
    <property type="project" value="UniProtKB-KW"/>
</dbReference>
<comment type="subcellular location">
    <subcellularLocation>
        <location evidence="1">Membrane</location>
        <topology evidence="1">Multi-pass membrane protein</topology>
    </subcellularLocation>
</comment>
<feature type="transmembrane region" description="Helical" evidence="11">
    <location>
        <begin position="253"/>
        <end position="275"/>
    </location>
</feature>
<evidence type="ECO:0000256" key="2">
    <source>
        <dbReference type="ARBA" id="ARBA00008130"/>
    </source>
</evidence>
<dbReference type="InterPro" id="IPR001425">
    <property type="entry name" value="Arc/bac/fun_rhodopsins"/>
</dbReference>
<comment type="caution">
    <text evidence="12">The sequence shown here is derived from an EMBL/GenBank/DDBJ whole genome shotgun (WGS) entry which is preliminary data.</text>
</comment>
<dbReference type="AlphaFoldDB" id="A0A395LPE8"/>
<keyword evidence="13" id="KW-1185">Reference proteome</keyword>
<evidence type="ECO:0000256" key="9">
    <source>
        <dbReference type="ARBA" id="ARBA00023136"/>
    </source>
</evidence>
<feature type="transmembrane region" description="Helical" evidence="11">
    <location>
        <begin position="220"/>
        <end position="238"/>
    </location>
</feature>
<dbReference type="Pfam" id="PF01036">
    <property type="entry name" value="Bac_rhodopsin"/>
    <property type="match status" value="1"/>
</dbReference>
<protein>
    <submittedName>
        <fullName evidence="12">Rhodopsin</fullName>
    </submittedName>
</protein>
<reference evidence="12 13" key="1">
    <citation type="submission" date="2018-07" db="EMBL/GenBank/DDBJ databases">
        <title>Erythrobacter nanhaiensis sp. nov., a novel member of the genus Erythrobacter isolated from the South China Sea.</title>
        <authorList>
            <person name="Chen X."/>
            <person name="Liu J."/>
        </authorList>
    </citation>
    <scope>NUCLEOTIDE SEQUENCE [LARGE SCALE GENOMIC DNA]</scope>
    <source>
        <strain evidence="12 13">S-5</strain>
    </source>
</reference>
<feature type="transmembrane region" description="Helical" evidence="11">
    <location>
        <begin position="75"/>
        <end position="92"/>
    </location>
</feature>
<feature type="transmembrane region" description="Helical" evidence="11">
    <location>
        <begin position="156"/>
        <end position="172"/>
    </location>
</feature>
<keyword evidence="6" id="KW-0681">Retinal protein</keyword>
<dbReference type="Proteomes" id="UP000254101">
    <property type="component" value="Unassembled WGS sequence"/>
</dbReference>
<dbReference type="PANTHER" id="PTHR28286">
    <property type="match status" value="1"/>
</dbReference>
<dbReference type="GO" id="GO:0016020">
    <property type="term" value="C:membrane"/>
    <property type="evidence" value="ECO:0007669"/>
    <property type="project" value="UniProtKB-SubCell"/>
</dbReference>
<proteinExistence type="inferred from homology"/>
<dbReference type="EMBL" id="QRBB01000001">
    <property type="protein sequence ID" value="RDS78589.1"/>
    <property type="molecule type" value="Genomic_DNA"/>
</dbReference>
<feature type="transmembrane region" description="Helical" evidence="11">
    <location>
        <begin position="41"/>
        <end position="63"/>
    </location>
</feature>
<evidence type="ECO:0000256" key="10">
    <source>
        <dbReference type="ARBA" id="ARBA00023170"/>
    </source>
</evidence>
<evidence type="ECO:0000256" key="6">
    <source>
        <dbReference type="ARBA" id="ARBA00022925"/>
    </source>
</evidence>
<dbReference type="SUPFAM" id="SSF81321">
    <property type="entry name" value="Family A G protein-coupled receptor-like"/>
    <property type="match status" value="1"/>
</dbReference>
<accession>A0A395LPE8</accession>
<dbReference type="PANTHER" id="PTHR28286:SF2">
    <property type="entry name" value="BACTERIORHODOPSIN _OPSIN, NOPA (EUROFUNG)"/>
    <property type="match status" value="1"/>
</dbReference>
<comment type="similarity">
    <text evidence="2">Belongs to the archaeal/bacterial/fungal opsin family.</text>
</comment>
<evidence type="ECO:0000313" key="12">
    <source>
        <dbReference type="EMBL" id="RDS78589.1"/>
    </source>
</evidence>
<keyword evidence="9 11" id="KW-0472">Membrane</keyword>
<evidence type="ECO:0000256" key="4">
    <source>
        <dbReference type="ARBA" id="ARBA00022606"/>
    </source>
</evidence>
<dbReference type="SMART" id="SM01021">
    <property type="entry name" value="Bac_rhodopsin"/>
    <property type="match status" value="1"/>
</dbReference>
<evidence type="ECO:0000256" key="8">
    <source>
        <dbReference type="ARBA" id="ARBA00022991"/>
    </source>
</evidence>
<evidence type="ECO:0000256" key="11">
    <source>
        <dbReference type="SAM" id="Phobius"/>
    </source>
</evidence>
<feature type="transmembrane region" description="Helical" evidence="11">
    <location>
        <begin position="124"/>
        <end position="144"/>
    </location>
</feature>
<evidence type="ECO:0000256" key="1">
    <source>
        <dbReference type="ARBA" id="ARBA00004141"/>
    </source>
</evidence>
<gene>
    <name evidence="12" type="ORF">DL238_07255</name>
</gene>
<organism evidence="12 13">
    <name type="scientific">Alteriqipengyuania lutimaris</name>
    <dbReference type="NCBI Taxonomy" id="1538146"/>
    <lineage>
        <taxon>Bacteria</taxon>
        <taxon>Pseudomonadati</taxon>
        <taxon>Pseudomonadota</taxon>
        <taxon>Alphaproteobacteria</taxon>
        <taxon>Sphingomonadales</taxon>
        <taxon>Erythrobacteraceae</taxon>
        <taxon>Alteriqipengyuania</taxon>
    </lineage>
</organism>
<keyword evidence="3" id="KW-0600">Photoreceptor protein</keyword>
<keyword evidence="4" id="KW-0716">Sensory transduction</keyword>